<dbReference type="PROSITE" id="PS51257">
    <property type="entry name" value="PROKAR_LIPOPROTEIN"/>
    <property type="match status" value="1"/>
</dbReference>
<dbReference type="Gene3D" id="3.40.50.720">
    <property type="entry name" value="NAD(P)-binding Rossmann-like Domain"/>
    <property type="match status" value="1"/>
</dbReference>
<organism evidence="8 9">
    <name type="scientific">Propionibacterium australiense</name>
    <dbReference type="NCBI Taxonomy" id="119981"/>
    <lineage>
        <taxon>Bacteria</taxon>
        <taxon>Bacillati</taxon>
        <taxon>Actinomycetota</taxon>
        <taxon>Actinomycetes</taxon>
        <taxon>Propionibacteriales</taxon>
        <taxon>Propionibacteriaceae</taxon>
        <taxon>Propionibacterium</taxon>
    </lineage>
</organism>
<accession>A0A383S338</accession>
<dbReference type="SUPFAM" id="SSF51735">
    <property type="entry name" value="NAD(P)-binding Rossmann-fold domains"/>
    <property type="match status" value="1"/>
</dbReference>
<evidence type="ECO:0000256" key="5">
    <source>
        <dbReference type="RuleBase" id="RU361277"/>
    </source>
</evidence>
<gene>
    <name evidence="8" type="ORF">PROPAUS_0294</name>
</gene>
<dbReference type="InterPro" id="IPR013154">
    <property type="entry name" value="ADH-like_N"/>
</dbReference>
<dbReference type="CDD" id="cd08287">
    <property type="entry name" value="FDH_like_ADH3"/>
    <property type="match status" value="1"/>
</dbReference>
<dbReference type="InterPro" id="IPR036291">
    <property type="entry name" value="NAD(P)-bd_dom_sf"/>
</dbReference>
<dbReference type="InterPro" id="IPR013149">
    <property type="entry name" value="ADH-like_C"/>
</dbReference>
<comment type="cofactor">
    <cofactor evidence="1 5">
        <name>Zn(2+)</name>
        <dbReference type="ChEBI" id="CHEBI:29105"/>
    </cofactor>
</comment>
<keyword evidence="4" id="KW-0560">Oxidoreductase</keyword>
<evidence type="ECO:0000256" key="1">
    <source>
        <dbReference type="ARBA" id="ARBA00001947"/>
    </source>
</evidence>
<evidence type="ECO:0000313" key="8">
    <source>
        <dbReference type="EMBL" id="SYZ32415.1"/>
    </source>
</evidence>
<dbReference type="PANTHER" id="PTHR42813:SF2">
    <property type="entry name" value="DEHYDROGENASE, ZINC-CONTAINING, PUTATIVE (AFU_ORTHOLOGUE AFUA_2G02810)-RELATED"/>
    <property type="match status" value="1"/>
</dbReference>
<keyword evidence="2 5" id="KW-0479">Metal-binding</keyword>
<keyword evidence="9" id="KW-1185">Reference proteome</keyword>
<evidence type="ECO:0000256" key="4">
    <source>
        <dbReference type="ARBA" id="ARBA00023002"/>
    </source>
</evidence>
<reference evidence="9" key="1">
    <citation type="submission" date="2018-08" db="EMBL/GenBank/DDBJ databases">
        <authorList>
            <person name="Hornung B."/>
        </authorList>
    </citation>
    <scope>NUCLEOTIDE SEQUENCE [LARGE SCALE GENOMIC DNA]</scope>
</reference>
<evidence type="ECO:0000313" key="9">
    <source>
        <dbReference type="Proteomes" id="UP000263928"/>
    </source>
</evidence>
<dbReference type="Proteomes" id="UP000263928">
    <property type="component" value="Unassembled WGS sequence"/>
</dbReference>
<name>A0A383S338_9ACTN</name>
<sequence>MRAMVLDRRLDEAAVLASFTGACDNLVTRRRTRSTGRTVPAMPRLMEGIMRAAVFVEPGTVRVEDRPEPVIRKSTDVIVRVTDACVCGSDLWWFRGISHREHGSLTGHEAMGVVTETGPAVSSLAPGDFVIVPFTHGCGACPVCLAGFDANCPNAEPGGNAGYQAEYMRAYNADGALVKVPGVPGDYSAAMRASLLTLSDVMATGYHAARMAEVGPGATAVVLGDGAVGLLGVLSARMLGAERIIAMSRHEDRQRIAREFGASDIVPERGADAVTRVMELTGGVGADAVLECVGTNQSTQTAIAVARPGSVIGRVGVPHDVDIDSLGLFWRNIGLRGGPASVTTYDRQILLEAVLDGSIDPGRVFTAEFDLDDVQEAYAAMDERRAVKSLLHVCAD</sequence>
<proteinExistence type="inferred from homology"/>
<evidence type="ECO:0000256" key="3">
    <source>
        <dbReference type="ARBA" id="ARBA00022833"/>
    </source>
</evidence>
<dbReference type="Pfam" id="PF00107">
    <property type="entry name" value="ADH_zinc_N"/>
    <property type="match status" value="1"/>
</dbReference>
<dbReference type="PANTHER" id="PTHR42813">
    <property type="entry name" value="ZINC-TYPE ALCOHOL DEHYDROGENASE-LIKE"/>
    <property type="match status" value="1"/>
</dbReference>
<protein>
    <submittedName>
        <fullName evidence="8">Alcohol dehydrogenase GroES-like domain</fullName>
    </submittedName>
</protein>
<evidence type="ECO:0000259" key="7">
    <source>
        <dbReference type="Pfam" id="PF08240"/>
    </source>
</evidence>
<dbReference type="GO" id="GO:0008270">
    <property type="term" value="F:zinc ion binding"/>
    <property type="evidence" value="ECO:0007669"/>
    <property type="project" value="InterPro"/>
</dbReference>
<dbReference type="Gene3D" id="3.90.180.10">
    <property type="entry name" value="Medium-chain alcohol dehydrogenases, catalytic domain"/>
    <property type="match status" value="1"/>
</dbReference>
<keyword evidence="3 5" id="KW-0862">Zinc</keyword>
<dbReference type="SUPFAM" id="SSF50129">
    <property type="entry name" value="GroES-like"/>
    <property type="match status" value="1"/>
</dbReference>
<dbReference type="PROSITE" id="PS00059">
    <property type="entry name" value="ADH_ZINC"/>
    <property type="match status" value="1"/>
</dbReference>
<feature type="domain" description="Alcohol dehydrogenase-like N-terminal" evidence="7">
    <location>
        <begin position="74"/>
        <end position="181"/>
    </location>
</feature>
<dbReference type="InterPro" id="IPR011032">
    <property type="entry name" value="GroES-like_sf"/>
</dbReference>
<evidence type="ECO:0000259" key="6">
    <source>
        <dbReference type="Pfam" id="PF00107"/>
    </source>
</evidence>
<dbReference type="Pfam" id="PF08240">
    <property type="entry name" value="ADH_N"/>
    <property type="match status" value="1"/>
</dbReference>
<dbReference type="AlphaFoldDB" id="A0A383S338"/>
<dbReference type="EMBL" id="UNQJ01000001">
    <property type="protein sequence ID" value="SYZ32415.1"/>
    <property type="molecule type" value="Genomic_DNA"/>
</dbReference>
<comment type="similarity">
    <text evidence="5">Belongs to the zinc-containing alcohol dehydrogenase family.</text>
</comment>
<evidence type="ECO:0000256" key="2">
    <source>
        <dbReference type="ARBA" id="ARBA00022723"/>
    </source>
</evidence>
<feature type="domain" description="Alcohol dehydrogenase-like C-terminal" evidence="6">
    <location>
        <begin position="227"/>
        <end position="329"/>
    </location>
</feature>
<dbReference type="GO" id="GO:0016491">
    <property type="term" value="F:oxidoreductase activity"/>
    <property type="evidence" value="ECO:0007669"/>
    <property type="project" value="UniProtKB-KW"/>
</dbReference>
<dbReference type="InterPro" id="IPR002328">
    <property type="entry name" value="ADH_Zn_CS"/>
</dbReference>